<name>A0AAV4NLK2_CAEEX</name>
<dbReference type="EMBL" id="BPLR01020956">
    <property type="protein sequence ID" value="GIX84374.1"/>
    <property type="molecule type" value="Genomic_DNA"/>
</dbReference>
<reference evidence="2 3" key="1">
    <citation type="submission" date="2021-06" db="EMBL/GenBank/DDBJ databases">
        <title>Caerostris extrusa draft genome.</title>
        <authorList>
            <person name="Kono N."/>
            <person name="Arakawa K."/>
        </authorList>
    </citation>
    <scope>NUCLEOTIDE SEQUENCE [LARGE SCALE GENOMIC DNA]</scope>
</reference>
<feature type="compositionally biased region" description="Low complexity" evidence="1">
    <location>
        <begin position="75"/>
        <end position="84"/>
    </location>
</feature>
<comment type="caution">
    <text evidence="2">The sequence shown here is derived from an EMBL/GenBank/DDBJ whole genome shotgun (WGS) entry which is preliminary data.</text>
</comment>
<accession>A0AAV4NLK2</accession>
<feature type="region of interest" description="Disordered" evidence="1">
    <location>
        <begin position="75"/>
        <end position="114"/>
    </location>
</feature>
<dbReference type="AlphaFoldDB" id="A0AAV4NLK2"/>
<feature type="region of interest" description="Disordered" evidence="1">
    <location>
        <begin position="1"/>
        <end position="33"/>
    </location>
</feature>
<evidence type="ECO:0000313" key="3">
    <source>
        <dbReference type="Proteomes" id="UP001054945"/>
    </source>
</evidence>
<gene>
    <name evidence="2" type="primary">pcs</name>
    <name evidence="2" type="ORF">CEXT_697801</name>
</gene>
<evidence type="ECO:0000256" key="1">
    <source>
        <dbReference type="SAM" id="MobiDB-lite"/>
    </source>
</evidence>
<feature type="compositionally biased region" description="Polar residues" evidence="1">
    <location>
        <begin position="102"/>
        <end position="114"/>
    </location>
</feature>
<organism evidence="2 3">
    <name type="scientific">Caerostris extrusa</name>
    <name type="common">Bark spider</name>
    <name type="synonym">Caerostris bankana</name>
    <dbReference type="NCBI Taxonomy" id="172846"/>
    <lineage>
        <taxon>Eukaryota</taxon>
        <taxon>Metazoa</taxon>
        <taxon>Ecdysozoa</taxon>
        <taxon>Arthropoda</taxon>
        <taxon>Chelicerata</taxon>
        <taxon>Arachnida</taxon>
        <taxon>Araneae</taxon>
        <taxon>Araneomorphae</taxon>
        <taxon>Entelegynae</taxon>
        <taxon>Araneoidea</taxon>
        <taxon>Araneidae</taxon>
        <taxon>Caerostris</taxon>
    </lineage>
</organism>
<evidence type="ECO:0000313" key="2">
    <source>
        <dbReference type="EMBL" id="GIX84374.1"/>
    </source>
</evidence>
<dbReference type="Proteomes" id="UP001054945">
    <property type="component" value="Unassembled WGS sequence"/>
</dbReference>
<keyword evidence="3" id="KW-1185">Reference proteome</keyword>
<sequence length="142" mass="15263">MISSEIHERRKLNLPPREPGVGAERESANSELSIHPPLSMLKIWGSESHLTDSLSSATDTDIAEDLDNLCQDLSLEPNLSLPSEPKLPEEESSNNAIDKSANVGNPSDASLSSSIQCRIPSVSSYGAGELSDDSFQEIDLNS</sequence>
<proteinExistence type="predicted"/>
<protein>
    <submittedName>
        <fullName evidence="2">SH3 domain-binding protein 5</fullName>
    </submittedName>
</protein>